<evidence type="ECO:0000313" key="1">
    <source>
        <dbReference type="EMBL" id="MPM92206.1"/>
    </source>
</evidence>
<comment type="caution">
    <text evidence="1">The sequence shown here is derived from an EMBL/GenBank/DDBJ whole genome shotgun (WGS) entry which is preliminary data.</text>
</comment>
<reference evidence="1" key="1">
    <citation type="submission" date="2019-08" db="EMBL/GenBank/DDBJ databases">
        <authorList>
            <person name="Kucharzyk K."/>
            <person name="Murdoch R.W."/>
            <person name="Higgins S."/>
            <person name="Loffler F."/>
        </authorList>
    </citation>
    <scope>NUCLEOTIDE SEQUENCE</scope>
</reference>
<dbReference type="AlphaFoldDB" id="A0A645DS99"/>
<protein>
    <submittedName>
        <fullName evidence="1">Uncharacterized protein</fullName>
    </submittedName>
</protein>
<proteinExistence type="predicted"/>
<name>A0A645DS99_9ZZZZ</name>
<accession>A0A645DS99</accession>
<gene>
    <name evidence="1" type="ORF">SDC9_139341</name>
</gene>
<sequence length="144" mass="15903">MQICTTSGFSSSSICRKSSYPRITPYASAVCCAFSRVQTAQTSTLPMRRSASICAAPTNPIPTIQVRNRSIVTCLQTASYREIVFCLHYNGYHAGIQGARNVASDSRFLTQFVPLIQENVIKQQTQVICYTATSRNLINIIRNG</sequence>
<dbReference type="EMBL" id="VSSQ01039179">
    <property type="protein sequence ID" value="MPM92206.1"/>
    <property type="molecule type" value="Genomic_DNA"/>
</dbReference>
<organism evidence="1">
    <name type="scientific">bioreactor metagenome</name>
    <dbReference type="NCBI Taxonomy" id="1076179"/>
    <lineage>
        <taxon>unclassified sequences</taxon>
        <taxon>metagenomes</taxon>
        <taxon>ecological metagenomes</taxon>
    </lineage>
</organism>